<dbReference type="PANTHER" id="PTHR11908:SF132">
    <property type="entry name" value="ALDEHYDE OXIDASE 1-RELATED"/>
    <property type="match status" value="1"/>
</dbReference>
<evidence type="ECO:0000313" key="6">
    <source>
        <dbReference type="Proteomes" id="UP001596203"/>
    </source>
</evidence>
<dbReference type="EMBL" id="JBHSPR010000075">
    <property type="protein sequence ID" value="MFC6022928.1"/>
    <property type="molecule type" value="Genomic_DNA"/>
</dbReference>
<dbReference type="InterPro" id="IPR016208">
    <property type="entry name" value="Ald_Oxase/xanthine_DH-like"/>
</dbReference>
<keyword evidence="2" id="KW-0560">Oxidoreductase</keyword>
<protein>
    <submittedName>
        <fullName evidence="5">Xanthine dehydrogenase family protein molybdopterin-binding subunit</fullName>
    </submittedName>
</protein>
<evidence type="ECO:0000256" key="2">
    <source>
        <dbReference type="ARBA" id="ARBA00023002"/>
    </source>
</evidence>
<dbReference type="InterPro" id="IPR008274">
    <property type="entry name" value="AldOxase/xan_DH_MoCoBD1"/>
</dbReference>
<dbReference type="InterPro" id="IPR036856">
    <property type="entry name" value="Ald_Oxase/Xan_DH_a/b_sf"/>
</dbReference>
<dbReference type="InterPro" id="IPR037165">
    <property type="entry name" value="AldOxase/xan_DH_Mopterin-bd_sf"/>
</dbReference>
<keyword evidence="6" id="KW-1185">Reference proteome</keyword>
<dbReference type="SUPFAM" id="SSF56003">
    <property type="entry name" value="Molybdenum cofactor-binding domain"/>
    <property type="match status" value="1"/>
</dbReference>
<dbReference type="SMART" id="SM01008">
    <property type="entry name" value="Ald_Xan_dh_C"/>
    <property type="match status" value="1"/>
</dbReference>
<accession>A0ABW1KQX6</accession>
<evidence type="ECO:0000259" key="4">
    <source>
        <dbReference type="SMART" id="SM01008"/>
    </source>
</evidence>
<evidence type="ECO:0000256" key="3">
    <source>
        <dbReference type="SAM" id="MobiDB-lite"/>
    </source>
</evidence>
<dbReference type="Pfam" id="PF02738">
    <property type="entry name" value="MoCoBD_1"/>
    <property type="match status" value="1"/>
</dbReference>
<evidence type="ECO:0000256" key="1">
    <source>
        <dbReference type="ARBA" id="ARBA00022505"/>
    </source>
</evidence>
<keyword evidence="1" id="KW-0500">Molybdenum</keyword>
<feature type="region of interest" description="Disordered" evidence="3">
    <location>
        <begin position="573"/>
        <end position="607"/>
    </location>
</feature>
<dbReference type="Gene3D" id="3.90.1170.50">
    <property type="entry name" value="Aldehyde oxidase/xanthine dehydrogenase, a/b hammerhead"/>
    <property type="match status" value="1"/>
</dbReference>
<dbReference type="Pfam" id="PF20256">
    <property type="entry name" value="MoCoBD_2"/>
    <property type="match status" value="1"/>
</dbReference>
<evidence type="ECO:0000313" key="5">
    <source>
        <dbReference type="EMBL" id="MFC6022928.1"/>
    </source>
</evidence>
<dbReference type="PANTHER" id="PTHR11908">
    <property type="entry name" value="XANTHINE DEHYDROGENASE"/>
    <property type="match status" value="1"/>
</dbReference>
<proteinExistence type="predicted"/>
<dbReference type="InterPro" id="IPR000674">
    <property type="entry name" value="Ald_Oxase/Xan_DH_a/b"/>
</dbReference>
<name>A0ABW1KQX6_9ACTN</name>
<dbReference type="Gene3D" id="3.30.365.10">
    <property type="entry name" value="Aldehyde oxidase/xanthine dehydrogenase, molybdopterin binding domain"/>
    <property type="match status" value="4"/>
</dbReference>
<dbReference type="SUPFAM" id="SSF54665">
    <property type="entry name" value="CO dehydrogenase molybdoprotein N-domain-like"/>
    <property type="match status" value="1"/>
</dbReference>
<dbReference type="Pfam" id="PF01315">
    <property type="entry name" value="Ald_Xan_dh_C"/>
    <property type="match status" value="1"/>
</dbReference>
<comment type="caution">
    <text evidence="5">The sequence shown here is derived from an EMBL/GenBank/DDBJ whole genome shotgun (WGS) entry which is preliminary data.</text>
</comment>
<organism evidence="5 6">
    <name type="scientific">Plantactinospora solaniradicis</name>
    <dbReference type="NCBI Taxonomy" id="1723736"/>
    <lineage>
        <taxon>Bacteria</taxon>
        <taxon>Bacillati</taxon>
        <taxon>Actinomycetota</taxon>
        <taxon>Actinomycetes</taxon>
        <taxon>Micromonosporales</taxon>
        <taxon>Micromonosporaceae</taxon>
        <taxon>Plantactinospora</taxon>
    </lineage>
</organism>
<reference evidence="6" key="1">
    <citation type="journal article" date="2019" name="Int. J. Syst. Evol. Microbiol.">
        <title>The Global Catalogue of Microorganisms (GCM) 10K type strain sequencing project: providing services to taxonomists for standard genome sequencing and annotation.</title>
        <authorList>
            <consortium name="The Broad Institute Genomics Platform"/>
            <consortium name="The Broad Institute Genome Sequencing Center for Infectious Disease"/>
            <person name="Wu L."/>
            <person name="Ma J."/>
        </authorList>
    </citation>
    <scope>NUCLEOTIDE SEQUENCE [LARGE SCALE GENOMIC DNA]</scope>
    <source>
        <strain evidence="6">ZS-35-S2</strain>
    </source>
</reference>
<dbReference type="Proteomes" id="UP001596203">
    <property type="component" value="Unassembled WGS sequence"/>
</dbReference>
<dbReference type="InterPro" id="IPR046867">
    <property type="entry name" value="AldOxase/xan_DH_MoCoBD2"/>
</dbReference>
<sequence length="752" mass="79938">MTSSSVNRVLGKPVDRIDGRLKVTGAAPYPTDVSFPNMAHAALVQSTIAAGTIRTIDAAAALALPGVLTVITHETAPPLAEGPMTPLGPAPRYPLKDNRIVHHGQHVAVVVAETPEQAREAVRLVRVEYEQSAPVLGITTPEARVTLNPYGMDVRRGDVAAALASADIVYDESFHMAPETNNPIGLFATLARWEGGRLLLHDSNQWPTLTRFVLATVFSVPETDVRVLVRHLGGGFGAGLRAWPHVVLTVLAARIVDRPVKLVLTRPQMFNSIGHRPECVQRLRIGATREGRLVAIDHEGSTTSGAEETNFEPVTMATPAVYDCPNVATHDRLVALNIPNPGAMRAPGHVQGNFAIESAMDELSYRVGIDPLELRLLNYAEVDLPTGNDWSSNALRECYRVGADRFGWSARNPAVRSMRDGDWLIGYGMAGVTFGWYASPCKARVSISRDGTARARSTSTDIGTGTYTITAQILAELLGLEVDQVHVELGDSDLPPAPQSGGSGLAVSLAGALADGASKLLRAFLDIVGSDSPLHGRQPGEVTASHGRIHLTDDPALGETYTEILARNNLDELGADGEKIPNPKAESTGVSPNEGGSGTSSHTSVRGMTPAGPFAAQFIEVRIHEELRVMRIARVVSVVDAGQVLNEKTARSQVAGAVVMALGMAHLEETAFDPTTGRITNATLGDYLIPVSADIPDLDVVFVGEPDRFNPLGVKGVGEVGVVGVPPAIANAVYHATGKRLRSLPITIEKLL</sequence>
<feature type="domain" description="Aldehyde oxidase/xanthine dehydrogenase a/b hammerhead" evidence="4">
    <location>
        <begin position="24"/>
        <end position="133"/>
    </location>
</feature>
<dbReference type="RefSeq" id="WP_377432813.1">
    <property type="nucleotide sequence ID" value="NZ_JBHSPR010000075.1"/>
</dbReference>
<gene>
    <name evidence="5" type="ORF">ACFP2T_43105</name>
</gene>